<dbReference type="SUPFAM" id="SSF53850">
    <property type="entry name" value="Periplasmic binding protein-like II"/>
    <property type="match status" value="1"/>
</dbReference>
<dbReference type="EMBL" id="DSKY01000007">
    <property type="protein sequence ID" value="HDY58360.1"/>
    <property type="molecule type" value="Genomic_DNA"/>
</dbReference>
<comment type="caution">
    <text evidence="1">The sequence shown here is derived from an EMBL/GenBank/DDBJ whole genome shotgun (WGS) entry which is preliminary data.</text>
</comment>
<dbReference type="Gene3D" id="3.90.76.10">
    <property type="entry name" value="Dipeptide-binding Protein, Domain 1"/>
    <property type="match status" value="1"/>
</dbReference>
<organism evidence="1">
    <name type="scientific">candidate division WOR-3 bacterium</name>
    <dbReference type="NCBI Taxonomy" id="2052148"/>
    <lineage>
        <taxon>Bacteria</taxon>
        <taxon>Bacteria division WOR-3</taxon>
    </lineage>
</organism>
<accession>A0A7V0Z4B1</accession>
<proteinExistence type="predicted"/>
<name>A0A7V0Z4B1_UNCW3</name>
<reference evidence="1" key="1">
    <citation type="journal article" date="2020" name="mSystems">
        <title>Genome- and Community-Level Interaction Insights into Carbon Utilization and Element Cycling Functions of Hydrothermarchaeota in Hydrothermal Sediment.</title>
        <authorList>
            <person name="Zhou Z."/>
            <person name="Liu Y."/>
            <person name="Xu W."/>
            <person name="Pan J."/>
            <person name="Luo Z.H."/>
            <person name="Li M."/>
        </authorList>
    </citation>
    <scope>NUCLEOTIDE SEQUENCE [LARGE SCALE GENOMIC DNA]</scope>
    <source>
        <strain evidence="1">SpSt-258</strain>
    </source>
</reference>
<gene>
    <name evidence="1" type="ORF">ENP86_02230</name>
</gene>
<protein>
    <recommendedName>
        <fullName evidence="2">Solute-binding protein family 5 domain-containing protein</fullName>
    </recommendedName>
</protein>
<sequence>MRGSILLLVIFTYLSCCTEKIKPTPRGELKVAWLSGLVGIDPTKDWGCAGAMKFIRLIYSPLYNEENQELGIAKGFKHSSDYTEWEFILKRDCYFHPDPCFKEGIRVANAYDVKYTFEKIKNSWPYLEPVITSRKSQSLIRSGCDFC</sequence>
<dbReference type="AlphaFoldDB" id="A0A7V0Z4B1"/>
<evidence type="ECO:0000313" key="1">
    <source>
        <dbReference type="EMBL" id="HDY58360.1"/>
    </source>
</evidence>
<evidence type="ECO:0008006" key="2">
    <source>
        <dbReference type="Google" id="ProtNLM"/>
    </source>
</evidence>